<gene>
    <name evidence="1" type="ORF">SMAR0320_LOCUS18811</name>
    <name evidence="2" type="ORF">SMAR0320_LOCUS18812</name>
</gene>
<name>A0A6U3Y5M0_9STRA</name>
<evidence type="ECO:0000313" key="1">
    <source>
        <dbReference type="EMBL" id="CAD9622651.1"/>
    </source>
</evidence>
<dbReference type="EMBL" id="HBGZ01026495">
    <property type="protein sequence ID" value="CAD9622652.1"/>
    <property type="molecule type" value="Transcribed_RNA"/>
</dbReference>
<sequence>MRAVIKSNLAILSQKIALLDLLVSKHGATKASDAFQKTCPIVGASIGQHYRHSMDHVELAALVASSAQDASMQQQQLGDLHYDLRVRGGTLEKDLVESRKRLSDVSDVFKSLSATIDAGNTEITTATPVTVYFNLAADDAAEIGLPSTVERELGFCAHHAIHHLAMVRIICLQTVGLNEAELPEGFGRAPSTILFDKKQG</sequence>
<organism evidence="2">
    <name type="scientific">Skeletonema marinoi</name>
    <dbReference type="NCBI Taxonomy" id="267567"/>
    <lineage>
        <taxon>Eukaryota</taxon>
        <taxon>Sar</taxon>
        <taxon>Stramenopiles</taxon>
        <taxon>Ochrophyta</taxon>
        <taxon>Bacillariophyta</taxon>
        <taxon>Coscinodiscophyceae</taxon>
        <taxon>Thalassiosirophycidae</taxon>
        <taxon>Thalassiosirales</taxon>
        <taxon>Skeletonemataceae</taxon>
        <taxon>Skeletonema</taxon>
        <taxon>Skeletonema marinoi-dohrnii complex</taxon>
    </lineage>
</organism>
<protein>
    <recommendedName>
        <fullName evidence="3">DinB-like domain-containing protein</fullName>
    </recommendedName>
</protein>
<evidence type="ECO:0008006" key="3">
    <source>
        <dbReference type="Google" id="ProtNLM"/>
    </source>
</evidence>
<dbReference type="EMBL" id="HBGZ01026494">
    <property type="protein sequence ID" value="CAD9622651.1"/>
    <property type="molecule type" value="Transcribed_RNA"/>
</dbReference>
<dbReference type="PANTHER" id="PTHR39473:SF1">
    <property type="entry name" value="DINB-LIKE DOMAIN-CONTAINING PROTEIN"/>
    <property type="match status" value="1"/>
</dbReference>
<evidence type="ECO:0000313" key="2">
    <source>
        <dbReference type="EMBL" id="CAD9622652.1"/>
    </source>
</evidence>
<dbReference type="PANTHER" id="PTHR39473">
    <property type="match status" value="1"/>
</dbReference>
<reference evidence="2" key="1">
    <citation type="submission" date="2021-01" db="EMBL/GenBank/DDBJ databases">
        <authorList>
            <person name="Corre E."/>
            <person name="Pelletier E."/>
            <person name="Niang G."/>
            <person name="Scheremetjew M."/>
            <person name="Finn R."/>
            <person name="Kale V."/>
            <person name="Holt S."/>
            <person name="Cochrane G."/>
            <person name="Meng A."/>
            <person name="Brown T."/>
            <person name="Cohen L."/>
        </authorList>
    </citation>
    <scope>NUCLEOTIDE SEQUENCE</scope>
    <source>
        <strain evidence="2">SM1012Den-03</strain>
    </source>
</reference>
<proteinExistence type="predicted"/>
<dbReference type="AlphaFoldDB" id="A0A6U3Y5M0"/>
<accession>A0A6U3Y5M0</accession>